<feature type="domain" description="Peptidase C39" evidence="13">
    <location>
        <begin position="9"/>
        <end position="130"/>
    </location>
</feature>
<dbReference type="Pfam" id="PF03412">
    <property type="entry name" value="Peptidase_C39"/>
    <property type="match status" value="1"/>
</dbReference>
<dbReference type="EMBL" id="JASJOS010000021">
    <property type="protein sequence ID" value="MDJ1485595.1"/>
    <property type="molecule type" value="Genomic_DNA"/>
</dbReference>
<gene>
    <name evidence="14" type="ORF">QNI16_34210</name>
</gene>
<dbReference type="Gene3D" id="3.40.50.300">
    <property type="entry name" value="P-loop containing nucleotide triphosphate hydrolases"/>
    <property type="match status" value="1"/>
</dbReference>
<dbReference type="InterPro" id="IPR003593">
    <property type="entry name" value="AAA+_ATPase"/>
</dbReference>
<evidence type="ECO:0000259" key="12">
    <source>
        <dbReference type="PROSITE" id="PS50929"/>
    </source>
</evidence>
<dbReference type="FunFam" id="3.40.50.300:FF:000299">
    <property type="entry name" value="ABC transporter ATP-binding protein/permease"/>
    <property type="match status" value="1"/>
</dbReference>
<proteinExistence type="predicted"/>
<keyword evidence="5" id="KW-0547">Nucleotide-binding</keyword>
<evidence type="ECO:0000256" key="9">
    <source>
        <dbReference type="ARBA" id="ARBA00023136"/>
    </source>
</evidence>
<name>A0AAE3QUA5_9BACT</name>
<evidence type="ECO:0000256" key="1">
    <source>
        <dbReference type="ARBA" id="ARBA00004651"/>
    </source>
</evidence>
<dbReference type="InterPro" id="IPR017871">
    <property type="entry name" value="ABC_transporter-like_CS"/>
</dbReference>
<accession>A0AAE3QUA5</accession>
<dbReference type="Pfam" id="PF00664">
    <property type="entry name" value="ABC_membrane"/>
    <property type="match status" value="1"/>
</dbReference>
<keyword evidence="7" id="KW-0067">ATP-binding</keyword>
<feature type="transmembrane region" description="Helical" evidence="10">
    <location>
        <begin position="282"/>
        <end position="304"/>
    </location>
</feature>
<dbReference type="PROSITE" id="PS50893">
    <property type="entry name" value="ABC_TRANSPORTER_2"/>
    <property type="match status" value="1"/>
</dbReference>
<feature type="transmembrane region" description="Helical" evidence="10">
    <location>
        <begin position="170"/>
        <end position="189"/>
    </location>
</feature>
<dbReference type="Gene3D" id="3.90.70.10">
    <property type="entry name" value="Cysteine proteinases"/>
    <property type="match status" value="1"/>
</dbReference>
<dbReference type="PANTHER" id="PTHR43394:SF1">
    <property type="entry name" value="ATP-BINDING CASSETTE SUB-FAMILY B MEMBER 10, MITOCHONDRIAL"/>
    <property type="match status" value="1"/>
</dbReference>
<keyword evidence="9 10" id="KW-0472">Membrane</keyword>
<comment type="subcellular location">
    <subcellularLocation>
        <location evidence="1">Cell membrane</location>
        <topology evidence="1">Multi-pass membrane protein</topology>
    </subcellularLocation>
</comment>
<evidence type="ECO:0000256" key="7">
    <source>
        <dbReference type="ARBA" id="ARBA00022840"/>
    </source>
</evidence>
<dbReference type="Proteomes" id="UP001241110">
    <property type="component" value="Unassembled WGS sequence"/>
</dbReference>
<dbReference type="GO" id="GO:0006508">
    <property type="term" value="P:proteolysis"/>
    <property type="evidence" value="ECO:0007669"/>
    <property type="project" value="InterPro"/>
</dbReference>
<feature type="domain" description="ABC transmembrane type-1" evidence="12">
    <location>
        <begin position="175"/>
        <end position="454"/>
    </location>
</feature>
<dbReference type="Gene3D" id="1.20.1560.10">
    <property type="entry name" value="ABC transporter type 1, transmembrane domain"/>
    <property type="match status" value="1"/>
</dbReference>
<evidence type="ECO:0000256" key="5">
    <source>
        <dbReference type="ARBA" id="ARBA00022741"/>
    </source>
</evidence>
<dbReference type="InterPro" id="IPR005074">
    <property type="entry name" value="Peptidase_C39"/>
</dbReference>
<sequence length="730" mass="82884">MSSFPFYRQLDAMDCGPTCLRMISKYYGKTYSLDTLRNATRYSREGVSMLGISKAAETIGFRTLGAIITIDKLISDETLLPCIAHWDQNHFVVIHKISKNKVYVADPGKEKIAYRREEFLEHWANIQKGESKGAVMLLEPTINFYQQEEEEHYPSIDLFKLYRYALTYKALIFQLVLGLLLGSLLQLIFPFLTKAIVDIGINHRNIDFIYLVLAGQLMLTLGQTSLDLIRGWIFLHVGTKIKLSILSEFLAKLLKLPLSFFDTRMAGDIIQRISDHHRIEAFLTNNTLSTLFSIVNMIVFGIVLCVYNTSIFVVFLMGSAIYILWAIMFLRFRKKLDYQRFQVASRNQSQLIEFISGIHEIKLNDCGVQKLWEWERIQAKFFRLSSRSLALSQNQQLGGFFINQGKNIVSIFLAARAVMYGELSLGEMLAIQYIIGQLNSPVEQLLQFMQTTQDAKLSLERMNDIYVMPNEEPAERAFLTYLPSNKSITLQNLSFTYPGTGNKPILKNVNIHIPEGKITAIVGASGSGKTTLLKLLLKMYETQTGEVRVGDLRLDALSHQFWRKQCGTVMQDGYIFSDTIARNIAVGDEQIDTIRLEHAVRVANIYSFIEDAPLGYNTKVGSLGNGISQGQKQRLLIARAVYKNPEYIFFDEATSALDASNERVIMENLNYFFKGRTVVVVAHRLSTVRNADQIIVLNHGEVVEEGTHDTLVGGKGMYYQLVKNQLELGN</sequence>
<feature type="domain" description="ABC transporter" evidence="11">
    <location>
        <begin position="488"/>
        <end position="724"/>
    </location>
</feature>
<evidence type="ECO:0000256" key="4">
    <source>
        <dbReference type="ARBA" id="ARBA00022692"/>
    </source>
</evidence>
<dbReference type="GO" id="GO:0005524">
    <property type="term" value="F:ATP binding"/>
    <property type="evidence" value="ECO:0007669"/>
    <property type="project" value="UniProtKB-KW"/>
</dbReference>
<evidence type="ECO:0000256" key="10">
    <source>
        <dbReference type="SAM" id="Phobius"/>
    </source>
</evidence>
<keyword evidence="2" id="KW-0813">Transport</keyword>
<dbReference type="InterPro" id="IPR003439">
    <property type="entry name" value="ABC_transporter-like_ATP-bd"/>
</dbReference>
<dbReference type="SUPFAM" id="SSF52540">
    <property type="entry name" value="P-loop containing nucleoside triphosphate hydrolases"/>
    <property type="match status" value="1"/>
</dbReference>
<evidence type="ECO:0000313" key="14">
    <source>
        <dbReference type="EMBL" id="MDJ1485595.1"/>
    </source>
</evidence>
<protein>
    <submittedName>
        <fullName evidence="14">Peptidase domain-containing ABC transporter</fullName>
    </submittedName>
</protein>
<dbReference type="AlphaFoldDB" id="A0AAE3QUA5"/>
<reference evidence="14" key="1">
    <citation type="submission" date="2023-05" db="EMBL/GenBank/DDBJ databases">
        <authorList>
            <person name="Zhang X."/>
        </authorList>
    </citation>
    <scope>NUCLEOTIDE SEQUENCE</scope>
    <source>
        <strain evidence="14">YF14B1</strain>
    </source>
</reference>
<keyword evidence="3" id="KW-1003">Cell membrane</keyword>
<evidence type="ECO:0000256" key="3">
    <source>
        <dbReference type="ARBA" id="ARBA00022475"/>
    </source>
</evidence>
<dbReference type="PROSITE" id="PS00211">
    <property type="entry name" value="ABC_TRANSPORTER_1"/>
    <property type="match status" value="1"/>
</dbReference>
<dbReference type="SMART" id="SM00382">
    <property type="entry name" value="AAA"/>
    <property type="match status" value="1"/>
</dbReference>
<dbReference type="GO" id="GO:0008233">
    <property type="term" value="F:peptidase activity"/>
    <property type="evidence" value="ECO:0007669"/>
    <property type="project" value="InterPro"/>
</dbReference>
<evidence type="ECO:0000259" key="11">
    <source>
        <dbReference type="PROSITE" id="PS50893"/>
    </source>
</evidence>
<dbReference type="PROSITE" id="PS50929">
    <property type="entry name" value="ABC_TM1F"/>
    <property type="match status" value="1"/>
</dbReference>
<dbReference type="InterPro" id="IPR039421">
    <property type="entry name" value="Type_1_exporter"/>
</dbReference>
<dbReference type="PANTHER" id="PTHR43394">
    <property type="entry name" value="ATP-DEPENDENT PERMEASE MDL1, MITOCHONDRIAL"/>
    <property type="match status" value="1"/>
</dbReference>
<dbReference type="GO" id="GO:0016887">
    <property type="term" value="F:ATP hydrolysis activity"/>
    <property type="evidence" value="ECO:0007669"/>
    <property type="project" value="InterPro"/>
</dbReference>
<evidence type="ECO:0000256" key="8">
    <source>
        <dbReference type="ARBA" id="ARBA00022989"/>
    </source>
</evidence>
<keyword evidence="6" id="KW-0378">Hydrolase</keyword>
<dbReference type="CDD" id="cd18571">
    <property type="entry name" value="ABC_6TM_peptidase_like"/>
    <property type="match status" value="1"/>
</dbReference>
<feature type="transmembrane region" description="Helical" evidence="10">
    <location>
        <begin position="310"/>
        <end position="330"/>
    </location>
</feature>
<feature type="transmembrane region" description="Helical" evidence="10">
    <location>
        <begin position="209"/>
        <end position="233"/>
    </location>
</feature>
<comment type="caution">
    <text evidence="14">The sequence shown here is derived from an EMBL/GenBank/DDBJ whole genome shotgun (WGS) entry which is preliminary data.</text>
</comment>
<dbReference type="GO" id="GO:0015421">
    <property type="term" value="F:ABC-type oligopeptide transporter activity"/>
    <property type="evidence" value="ECO:0007669"/>
    <property type="project" value="TreeGrafter"/>
</dbReference>
<dbReference type="InterPro" id="IPR036640">
    <property type="entry name" value="ABC1_TM_sf"/>
</dbReference>
<dbReference type="InterPro" id="IPR027417">
    <property type="entry name" value="P-loop_NTPase"/>
</dbReference>
<keyword evidence="8 10" id="KW-1133">Transmembrane helix</keyword>
<evidence type="ECO:0000313" key="15">
    <source>
        <dbReference type="Proteomes" id="UP001241110"/>
    </source>
</evidence>
<organism evidence="14 15">
    <name type="scientific">Xanthocytophaga flava</name>
    <dbReference type="NCBI Taxonomy" id="3048013"/>
    <lineage>
        <taxon>Bacteria</taxon>
        <taxon>Pseudomonadati</taxon>
        <taxon>Bacteroidota</taxon>
        <taxon>Cytophagia</taxon>
        <taxon>Cytophagales</taxon>
        <taxon>Rhodocytophagaceae</taxon>
        <taxon>Xanthocytophaga</taxon>
    </lineage>
</organism>
<dbReference type="GO" id="GO:0005886">
    <property type="term" value="C:plasma membrane"/>
    <property type="evidence" value="ECO:0007669"/>
    <property type="project" value="UniProtKB-SubCell"/>
</dbReference>
<evidence type="ECO:0000256" key="2">
    <source>
        <dbReference type="ARBA" id="ARBA00022448"/>
    </source>
</evidence>
<keyword evidence="4 10" id="KW-0812">Transmembrane</keyword>
<dbReference type="InterPro" id="IPR011527">
    <property type="entry name" value="ABC1_TM_dom"/>
</dbReference>
<evidence type="ECO:0000259" key="13">
    <source>
        <dbReference type="PROSITE" id="PS50990"/>
    </source>
</evidence>
<dbReference type="CDD" id="cd02418">
    <property type="entry name" value="Peptidase_C39B"/>
    <property type="match status" value="1"/>
</dbReference>
<dbReference type="Pfam" id="PF00005">
    <property type="entry name" value="ABC_tran"/>
    <property type="match status" value="1"/>
</dbReference>
<evidence type="ECO:0000256" key="6">
    <source>
        <dbReference type="ARBA" id="ARBA00022801"/>
    </source>
</evidence>
<dbReference type="RefSeq" id="WP_313988355.1">
    <property type="nucleotide sequence ID" value="NZ_JASJOS010000021.1"/>
</dbReference>
<dbReference type="PROSITE" id="PS50990">
    <property type="entry name" value="PEPTIDASE_C39"/>
    <property type="match status" value="1"/>
</dbReference>
<dbReference type="SUPFAM" id="SSF90123">
    <property type="entry name" value="ABC transporter transmembrane region"/>
    <property type="match status" value="1"/>
</dbReference>